<dbReference type="GO" id="GO:0006355">
    <property type="term" value="P:regulation of DNA-templated transcription"/>
    <property type="evidence" value="ECO:0007669"/>
    <property type="project" value="InterPro"/>
</dbReference>
<evidence type="ECO:0000256" key="2">
    <source>
        <dbReference type="ARBA" id="ARBA00023125"/>
    </source>
</evidence>
<protein>
    <submittedName>
        <fullName evidence="6">Regulatory protein, luxR family</fullName>
    </submittedName>
</protein>
<evidence type="ECO:0000313" key="7">
    <source>
        <dbReference type="Proteomes" id="UP000192674"/>
    </source>
</evidence>
<dbReference type="EMBL" id="FWXV01000011">
    <property type="protein sequence ID" value="SMD25150.1"/>
    <property type="molecule type" value="Genomic_DNA"/>
</dbReference>
<dbReference type="InterPro" id="IPR016032">
    <property type="entry name" value="Sig_transdc_resp-reg_C-effctor"/>
</dbReference>
<keyword evidence="1" id="KW-0805">Transcription regulation</keyword>
<gene>
    <name evidence="6" type="ORF">SAMN05661093_08946</name>
</gene>
<evidence type="ECO:0000313" key="6">
    <source>
        <dbReference type="EMBL" id="SMD25150.1"/>
    </source>
</evidence>
<name>A0A1W2FTA3_KIBAR</name>
<dbReference type="PANTHER" id="PTHR44688:SF16">
    <property type="entry name" value="DNA-BINDING TRANSCRIPTIONAL ACTIVATOR DEVR_DOSR"/>
    <property type="match status" value="1"/>
</dbReference>
<keyword evidence="2" id="KW-0238">DNA-binding</keyword>
<dbReference type="SMART" id="SM00421">
    <property type="entry name" value="HTH_LUXR"/>
    <property type="match status" value="1"/>
</dbReference>
<reference evidence="6 7" key="1">
    <citation type="submission" date="2017-04" db="EMBL/GenBank/DDBJ databases">
        <authorList>
            <person name="Afonso C.L."/>
            <person name="Miller P.J."/>
            <person name="Scott M.A."/>
            <person name="Spackman E."/>
            <person name="Goraichik I."/>
            <person name="Dimitrov K.M."/>
            <person name="Suarez D.L."/>
            <person name="Swayne D.E."/>
        </authorList>
    </citation>
    <scope>NUCLEOTIDE SEQUENCE [LARGE SCALE GENOMIC DNA]</scope>
    <source>
        <strain evidence="6 7">DSM 43828</strain>
    </source>
</reference>
<dbReference type="AlphaFoldDB" id="A0A1W2FTA3"/>
<dbReference type="GO" id="GO:0003677">
    <property type="term" value="F:DNA binding"/>
    <property type="evidence" value="ECO:0007669"/>
    <property type="project" value="UniProtKB-KW"/>
</dbReference>
<keyword evidence="7" id="KW-1185">Reference proteome</keyword>
<feature type="region of interest" description="Disordered" evidence="4">
    <location>
        <begin position="27"/>
        <end position="58"/>
    </location>
</feature>
<dbReference type="Pfam" id="PF00196">
    <property type="entry name" value="GerE"/>
    <property type="match status" value="1"/>
</dbReference>
<dbReference type="CDD" id="cd06170">
    <property type="entry name" value="LuxR_C_like"/>
    <property type="match status" value="1"/>
</dbReference>
<dbReference type="PROSITE" id="PS50043">
    <property type="entry name" value="HTH_LUXR_2"/>
    <property type="match status" value="1"/>
</dbReference>
<evidence type="ECO:0000256" key="3">
    <source>
        <dbReference type="ARBA" id="ARBA00023163"/>
    </source>
</evidence>
<dbReference type="PANTHER" id="PTHR44688">
    <property type="entry name" value="DNA-BINDING TRANSCRIPTIONAL ACTIVATOR DEVR_DOSR"/>
    <property type="match status" value="1"/>
</dbReference>
<accession>A0A1W2FTA3</accession>
<dbReference type="SUPFAM" id="SSF46894">
    <property type="entry name" value="C-terminal effector domain of the bipartite response regulators"/>
    <property type="match status" value="1"/>
</dbReference>
<proteinExistence type="predicted"/>
<dbReference type="Proteomes" id="UP000192674">
    <property type="component" value="Unassembled WGS sequence"/>
</dbReference>
<keyword evidence="3" id="KW-0804">Transcription</keyword>
<dbReference type="Gene3D" id="1.10.10.10">
    <property type="entry name" value="Winged helix-like DNA-binding domain superfamily/Winged helix DNA-binding domain"/>
    <property type="match status" value="1"/>
</dbReference>
<feature type="domain" description="HTH luxR-type" evidence="5">
    <location>
        <begin position="51"/>
        <end position="119"/>
    </location>
</feature>
<organism evidence="6 7">
    <name type="scientific">Kibdelosporangium aridum</name>
    <dbReference type="NCBI Taxonomy" id="2030"/>
    <lineage>
        <taxon>Bacteria</taxon>
        <taxon>Bacillati</taxon>
        <taxon>Actinomycetota</taxon>
        <taxon>Actinomycetes</taxon>
        <taxon>Pseudonocardiales</taxon>
        <taxon>Pseudonocardiaceae</taxon>
        <taxon>Kibdelosporangium</taxon>
    </lineage>
</organism>
<evidence type="ECO:0000259" key="5">
    <source>
        <dbReference type="PROSITE" id="PS50043"/>
    </source>
</evidence>
<dbReference type="InterPro" id="IPR036388">
    <property type="entry name" value="WH-like_DNA-bd_sf"/>
</dbReference>
<dbReference type="PRINTS" id="PR00038">
    <property type="entry name" value="HTHLUXR"/>
</dbReference>
<evidence type="ECO:0000256" key="1">
    <source>
        <dbReference type="ARBA" id="ARBA00023015"/>
    </source>
</evidence>
<dbReference type="InterPro" id="IPR000792">
    <property type="entry name" value="Tscrpt_reg_LuxR_C"/>
</dbReference>
<evidence type="ECO:0000256" key="4">
    <source>
        <dbReference type="SAM" id="MobiDB-lite"/>
    </source>
</evidence>
<dbReference type="PROSITE" id="PS00622">
    <property type="entry name" value="HTH_LUXR_1"/>
    <property type="match status" value="1"/>
</dbReference>
<sequence length="119" mass="12797">MSAEIRGDAATMPEGYARGLIERPDGVWLPRQKSADRGDRAVNPVGHGNGAGPTHPPLTRAELRVAALAAQGCVNREIAERLFITPSTVEQHLTRVFKKLGITGRDFLPTSLSAVGRED</sequence>